<dbReference type="Pfam" id="PF00155">
    <property type="entry name" value="Aminotran_1_2"/>
    <property type="match status" value="1"/>
</dbReference>
<evidence type="ECO:0000313" key="9">
    <source>
        <dbReference type="Proteomes" id="UP000608890"/>
    </source>
</evidence>
<keyword evidence="3" id="KW-0808">Transferase</keyword>
<keyword evidence="9" id="KW-1185">Reference proteome</keyword>
<comment type="catalytic activity">
    <reaction evidence="5">
        <text>6-carboxyhexanoyl-[ACP] + L-alanine + H(+) = (8S)-8-amino-7-oxononanoate + holo-[ACP] + CO2</text>
        <dbReference type="Rhea" id="RHEA:42288"/>
        <dbReference type="Rhea" id="RHEA-COMP:9685"/>
        <dbReference type="Rhea" id="RHEA-COMP:9955"/>
        <dbReference type="ChEBI" id="CHEBI:15378"/>
        <dbReference type="ChEBI" id="CHEBI:16526"/>
        <dbReference type="ChEBI" id="CHEBI:57972"/>
        <dbReference type="ChEBI" id="CHEBI:64479"/>
        <dbReference type="ChEBI" id="CHEBI:78846"/>
        <dbReference type="ChEBI" id="CHEBI:149468"/>
        <dbReference type="EC" id="2.3.1.47"/>
    </reaction>
</comment>
<dbReference type="InterPro" id="IPR050087">
    <property type="entry name" value="AON_synthase_class-II"/>
</dbReference>
<dbReference type="GO" id="GO:0030170">
    <property type="term" value="F:pyridoxal phosphate binding"/>
    <property type="evidence" value="ECO:0007669"/>
    <property type="project" value="InterPro"/>
</dbReference>
<dbReference type="InterPro" id="IPR015424">
    <property type="entry name" value="PyrdxlP-dep_Trfase"/>
</dbReference>
<evidence type="ECO:0000259" key="7">
    <source>
        <dbReference type="Pfam" id="PF00155"/>
    </source>
</evidence>
<dbReference type="InterPro" id="IPR015422">
    <property type="entry name" value="PyrdxlP-dep_Trfase_small"/>
</dbReference>
<dbReference type="PANTHER" id="PTHR13693:SF3">
    <property type="entry name" value="LD36009P"/>
    <property type="match status" value="1"/>
</dbReference>
<evidence type="ECO:0000256" key="5">
    <source>
        <dbReference type="ARBA" id="ARBA00047715"/>
    </source>
</evidence>
<dbReference type="PROSITE" id="PS00599">
    <property type="entry name" value="AA_TRANSFER_CLASS_2"/>
    <property type="match status" value="1"/>
</dbReference>
<proteinExistence type="inferred from homology"/>
<evidence type="ECO:0000256" key="4">
    <source>
        <dbReference type="ARBA" id="ARBA00022898"/>
    </source>
</evidence>
<dbReference type="AlphaFoldDB" id="A0A917U7R0"/>
<dbReference type="Gene3D" id="3.40.640.10">
    <property type="entry name" value="Type I PLP-dependent aspartate aminotransferase-like (Major domain)"/>
    <property type="match status" value="1"/>
</dbReference>
<comment type="similarity">
    <text evidence="6">Belongs to the class-II pyridoxal-phosphate-dependent aminotransferase family.</text>
</comment>
<reference evidence="8" key="1">
    <citation type="journal article" date="2014" name="Int. J. Syst. Evol. Microbiol.">
        <title>Complete genome sequence of Corynebacterium casei LMG S-19264T (=DSM 44701T), isolated from a smear-ripened cheese.</title>
        <authorList>
            <consortium name="US DOE Joint Genome Institute (JGI-PGF)"/>
            <person name="Walter F."/>
            <person name="Albersmeier A."/>
            <person name="Kalinowski J."/>
            <person name="Ruckert C."/>
        </authorList>
    </citation>
    <scope>NUCLEOTIDE SEQUENCE</scope>
    <source>
        <strain evidence="8">CGMCC 4.7312</strain>
    </source>
</reference>
<evidence type="ECO:0000256" key="1">
    <source>
        <dbReference type="ARBA" id="ARBA00001933"/>
    </source>
</evidence>
<evidence type="ECO:0000313" key="8">
    <source>
        <dbReference type="EMBL" id="GGM61220.1"/>
    </source>
</evidence>
<accession>A0A917U7R0</accession>
<dbReference type="InterPro" id="IPR001917">
    <property type="entry name" value="Aminotrans_II_pyridoxalP_BS"/>
</dbReference>
<keyword evidence="4 6" id="KW-0663">Pyridoxal phosphate</keyword>
<dbReference type="PANTHER" id="PTHR13693">
    <property type="entry name" value="CLASS II AMINOTRANSFERASE/8-AMINO-7-OXONONANOATE SYNTHASE"/>
    <property type="match status" value="1"/>
</dbReference>
<dbReference type="SUPFAM" id="SSF53383">
    <property type="entry name" value="PLP-dependent transferases"/>
    <property type="match status" value="1"/>
</dbReference>
<evidence type="ECO:0000256" key="2">
    <source>
        <dbReference type="ARBA" id="ARBA00013187"/>
    </source>
</evidence>
<comment type="cofactor">
    <cofactor evidence="1 6">
        <name>pyridoxal 5'-phosphate</name>
        <dbReference type="ChEBI" id="CHEBI:597326"/>
    </cofactor>
</comment>
<protein>
    <recommendedName>
        <fullName evidence="2">8-amino-7-oxononanoate synthase</fullName>
        <ecNumber evidence="2">2.3.1.47</ecNumber>
    </recommendedName>
</protein>
<dbReference type="GO" id="GO:0016874">
    <property type="term" value="F:ligase activity"/>
    <property type="evidence" value="ECO:0007669"/>
    <property type="project" value="UniProtKB-KW"/>
</dbReference>
<dbReference type="InterPro" id="IPR015421">
    <property type="entry name" value="PyrdxlP-dep_Trfase_major"/>
</dbReference>
<sequence>MTTDIFARCRSYTDARAARSAGLYPYFTRFEGSDATIAQTPMGEVVMCGSNNYLGLTSDPRVRAAAHSAIEEYGSSRTGSRLLNGNVSLHEELERDLADFLGMPAALVFPTGYQANLGAIASLVSRNDVVIIDREAHASVYDACGMSPAKVWRFAHNDMEDLERRLASCPPDANRLVVVDGVYSMAGDLCPLPETVQLCRKYGARLLVDDAHGLGVLADGRGTSAHFGMTEQIDLITITFSKSLASVGGAVLGPEEVIDYLRHHARSLIFSAAAPPASLAAARAALGILRDEPWLCRQALENASYVHRELAALGYDPLPSEAPIVCVPFESAVPAMFAWRSLMERGVYVNAVLPPAASPRLRASFTATHTPEQLKRAVAAFAEIRELTPPEWALEDFAAQGAA</sequence>
<name>A0A917U7R0_9ACTN</name>
<evidence type="ECO:0000256" key="6">
    <source>
        <dbReference type="RuleBase" id="RU003693"/>
    </source>
</evidence>
<keyword evidence="8" id="KW-0436">Ligase</keyword>
<dbReference type="EC" id="2.3.1.47" evidence="2"/>
<reference evidence="8" key="2">
    <citation type="submission" date="2020-09" db="EMBL/GenBank/DDBJ databases">
        <authorList>
            <person name="Sun Q."/>
            <person name="Zhou Y."/>
        </authorList>
    </citation>
    <scope>NUCLEOTIDE SEQUENCE</scope>
    <source>
        <strain evidence="8">CGMCC 4.7312</strain>
    </source>
</reference>
<dbReference type="GO" id="GO:0008710">
    <property type="term" value="F:8-amino-7-oxononanoate synthase activity"/>
    <property type="evidence" value="ECO:0007669"/>
    <property type="project" value="UniProtKB-EC"/>
</dbReference>
<dbReference type="InterPro" id="IPR004839">
    <property type="entry name" value="Aminotransferase_I/II_large"/>
</dbReference>
<feature type="domain" description="Aminotransferase class I/classII large" evidence="7">
    <location>
        <begin position="49"/>
        <end position="381"/>
    </location>
</feature>
<dbReference type="Proteomes" id="UP000608890">
    <property type="component" value="Unassembled WGS sequence"/>
</dbReference>
<evidence type="ECO:0000256" key="3">
    <source>
        <dbReference type="ARBA" id="ARBA00022679"/>
    </source>
</evidence>
<comment type="caution">
    <text evidence="8">The sequence shown here is derived from an EMBL/GenBank/DDBJ whole genome shotgun (WGS) entry which is preliminary data.</text>
</comment>
<organism evidence="8 9">
    <name type="scientific">Micromonospora sonchi</name>
    <dbReference type="NCBI Taxonomy" id="1763543"/>
    <lineage>
        <taxon>Bacteria</taxon>
        <taxon>Bacillati</taxon>
        <taxon>Actinomycetota</taxon>
        <taxon>Actinomycetes</taxon>
        <taxon>Micromonosporales</taxon>
        <taxon>Micromonosporaceae</taxon>
        <taxon>Micromonospora</taxon>
    </lineage>
</organism>
<gene>
    <name evidence="8" type="ORF">GCM10011608_52860</name>
</gene>
<dbReference type="Gene3D" id="3.90.1150.10">
    <property type="entry name" value="Aspartate Aminotransferase, domain 1"/>
    <property type="match status" value="1"/>
</dbReference>
<dbReference type="EMBL" id="BMNB01000034">
    <property type="protein sequence ID" value="GGM61220.1"/>
    <property type="molecule type" value="Genomic_DNA"/>
</dbReference>